<feature type="region of interest" description="Disordered" evidence="4">
    <location>
        <begin position="807"/>
        <end position="843"/>
    </location>
</feature>
<dbReference type="SMART" id="SM00365">
    <property type="entry name" value="LRR_SD22"/>
    <property type="match status" value="5"/>
</dbReference>
<dbReference type="InterPro" id="IPR003591">
    <property type="entry name" value="Leu-rich_rpt_typical-subtyp"/>
</dbReference>
<dbReference type="Pfam" id="PF13855">
    <property type="entry name" value="LRR_8"/>
    <property type="match status" value="2"/>
</dbReference>
<dbReference type="InterPro" id="IPR001611">
    <property type="entry name" value="Leu-rich_rpt"/>
</dbReference>
<evidence type="ECO:0000259" key="7">
    <source>
        <dbReference type="SMART" id="SM00082"/>
    </source>
</evidence>
<dbReference type="InterPro" id="IPR000483">
    <property type="entry name" value="Cys-rich_flank_reg_C"/>
</dbReference>
<feature type="region of interest" description="Disordered" evidence="4">
    <location>
        <begin position="965"/>
        <end position="988"/>
    </location>
</feature>
<dbReference type="PROSITE" id="PS51257">
    <property type="entry name" value="PROKAR_LIPOPROTEIN"/>
    <property type="match status" value="1"/>
</dbReference>
<evidence type="ECO:0000256" key="5">
    <source>
        <dbReference type="SAM" id="Phobius"/>
    </source>
</evidence>
<keyword evidence="5" id="KW-0472">Membrane</keyword>
<evidence type="ECO:0000256" key="1">
    <source>
        <dbReference type="ARBA" id="ARBA00022614"/>
    </source>
</evidence>
<evidence type="ECO:0000313" key="9">
    <source>
        <dbReference type="Proteomes" id="UP001152803"/>
    </source>
</evidence>
<dbReference type="OrthoDB" id="8400687at2759"/>
<feature type="domain" description="LRRCT" evidence="7">
    <location>
        <begin position="205"/>
        <end position="266"/>
    </location>
</feature>
<organism evidence="8 9">
    <name type="scientific">Conger conger</name>
    <name type="common">Conger eel</name>
    <name type="synonym">Muraena conger</name>
    <dbReference type="NCBI Taxonomy" id="82655"/>
    <lineage>
        <taxon>Eukaryota</taxon>
        <taxon>Metazoa</taxon>
        <taxon>Chordata</taxon>
        <taxon>Craniata</taxon>
        <taxon>Vertebrata</taxon>
        <taxon>Euteleostomi</taxon>
        <taxon>Actinopterygii</taxon>
        <taxon>Neopterygii</taxon>
        <taxon>Teleostei</taxon>
        <taxon>Anguilliformes</taxon>
        <taxon>Congridae</taxon>
        <taxon>Conger</taxon>
    </lineage>
</organism>
<reference evidence="8" key="1">
    <citation type="journal article" date="2023" name="Science">
        <title>Genome structures resolve the early diversification of teleost fishes.</title>
        <authorList>
            <person name="Parey E."/>
            <person name="Louis A."/>
            <person name="Montfort J."/>
            <person name="Bouchez O."/>
            <person name="Roques C."/>
            <person name="Iampietro C."/>
            <person name="Lluch J."/>
            <person name="Castinel A."/>
            <person name="Donnadieu C."/>
            <person name="Desvignes T."/>
            <person name="Floi Bucao C."/>
            <person name="Jouanno E."/>
            <person name="Wen M."/>
            <person name="Mejri S."/>
            <person name="Dirks R."/>
            <person name="Jansen H."/>
            <person name="Henkel C."/>
            <person name="Chen W.J."/>
            <person name="Zahm M."/>
            <person name="Cabau C."/>
            <person name="Klopp C."/>
            <person name="Thompson A.W."/>
            <person name="Robinson-Rechavi M."/>
            <person name="Braasch I."/>
            <person name="Lecointre G."/>
            <person name="Bobe J."/>
            <person name="Postlethwait J.H."/>
            <person name="Berthelot C."/>
            <person name="Roest Crollius H."/>
            <person name="Guiguen Y."/>
        </authorList>
    </citation>
    <scope>NUCLEOTIDE SEQUENCE</scope>
    <source>
        <strain evidence="8">Concon-B</strain>
    </source>
</reference>
<dbReference type="Proteomes" id="UP001152803">
    <property type="component" value="Unassembled WGS sequence"/>
</dbReference>
<dbReference type="PROSITE" id="PS51450">
    <property type="entry name" value="LRR"/>
    <property type="match status" value="4"/>
</dbReference>
<dbReference type="EMBL" id="JAFJMO010000003">
    <property type="protein sequence ID" value="KAJ8281900.1"/>
    <property type="molecule type" value="Genomic_DNA"/>
</dbReference>
<evidence type="ECO:0000256" key="2">
    <source>
        <dbReference type="ARBA" id="ARBA00022729"/>
    </source>
</evidence>
<dbReference type="InterPro" id="IPR032675">
    <property type="entry name" value="LRR_dom_sf"/>
</dbReference>
<feature type="compositionally biased region" description="Low complexity" evidence="4">
    <location>
        <begin position="646"/>
        <end position="664"/>
    </location>
</feature>
<keyword evidence="5" id="KW-1133">Transmembrane helix</keyword>
<dbReference type="SMART" id="SM00369">
    <property type="entry name" value="LRR_TYP"/>
    <property type="match status" value="8"/>
</dbReference>
<dbReference type="SMART" id="SM00082">
    <property type="entry name" value="LRRCT"/>
    <property type="match status" value="2"/>
</dbReference>
<feature type="transmembrane region" description="Helical" evidence="5">
    <location>
        <begin position="702"/>
        <end position="725"/>
    </location>
</feature>
<protein>
    <recommendedName>
        <fullName evidence="7">LRRCT domain-containing protein</fullName>
    </recommendedName>
</protein>
<keyword evidence="5" id="KW-0812">Transmembrane</keyword>
<gene>
    <name evidence="8" type="ORF">COCON_G00044190</name>
</gene>
<keyword evidence="9" id="KW-1185">Reference proteome</keyword>
<evidence type="ECO:0000256" key="6">
    <source>
        <dbReference type="SAM" id="SignalP"/>
    </source>
</evidence>
<name>A0A9Q1DU76_CONCO</name>
<feature type="compositionally biased region" description="Basic and acidic residues" evidence="4">
    <location>
        <begin position="807"/>
        <end position="826"/>
    </location>
</feature>
<proteinExistence type="predicted"/>
<feature type="compositionally biased region" description="Polar residues" evidence="4">
    <location>
        <begin position="973"/>
        <end position="988"/>
    </location>
</feature>
<evidence type="ECO:0000313" key="8">
    <source>
        <dbReference type="EMBL" id="KAJ8281900.1"/>
    </source>
</evidence>
<keyword evidence="3" id="KW-0677">Repeat</keyword>
<keyword evidence="1" id="KW-0433">Leucine-rich repeat</keyword>
<feature type="signal peptide" evidence="6">
    <location>
        <begin position="1"/>
        <end position="23"/>
    </location>
</feature>
<comment type="caution">
    <text evidence="8">The sequence shown here is derived from an EMBL/GenBank/DDBJ whole genome shotgun (WGS) entry which is preliminary data.</text>
</comment>
<dbReference type="PANTHER" id="PTHR24366:SF158">
    <property type="entry name" value="PLATELET GLYCOPROTEIN IB ALPHA CHAIN-LIKE-RELATED"/>
    <property type="match status" value="1"/>
</dbReference>
<dbReference type="SUPFAM" id="SSF52058">
    <property type="entry name" value="L domain-like"/>
    <property type="match status" value="2"/>
</dbReference>
<accession>A0A9Q1DU76</accession>
<dbReference type="Gene3D" id="3.80.10.10">
    <property type="entry name" value="Ribonuclease Inhibitor"/>
    <property type="match status" value="4"/>
</dbReference>
<evidence type="ECO:0000256" key="3">
    <source>
        <dbReference type="ARBA" id="ARBA00022737"/>
    </source>
</evidence>
<keyword evidence="2 6" id="KW-0732">Signal</keyword>
<feature type="chain" id="PRO_5040401782" description="LRRCT domain-containing protein" evidence="6">
    <location>
        <begin position="24"/>
        <end position="988"/>
    </location>
</feature>
<feature type="domain" description="LRRCT" evidence="7">
    <location>
        <begin position="514"/>
        <end position="575"/>
    </location>
</feature>
<sequence>MRFTFSLLIFYNLCLTLTSCCHSDMNQDHRSRVNCSGMALSDVPSAIDPATAVIVLTDNEFVSLSWTSYQRFHQLHELDLSRNKVSSLQDMPDLILPSLKVLHLTGNQLQELRASAFIAVSNVMELHLRANQIRTLNNETFKGLKMLEVLDLSQNLIQVLPLPLLKVINTKVLKNFDVEDNRLKVMPDQFFSELPDIPYVYLSKNPWVCNCKVQYLSGWLEDQGHNVYVHTGPSKVVNDPESVVCDSPRRLKLQVIMDLTEDDYCPSSPLGDIDAIETPAPTTAISTILPTIYALTMPIHTRTTTPTLSQTTTFSLLSFYNLCLTLTSCCHSDMNQDHRSRVNCSGMALSDVPSAIDPATAVIVLTDNEFVSLSWTSYQRFHQLHELDLSRNKVSSLQDMPDLILPSLKVLHLTGNQLQELRASAFIAVSKVMEIYLRANQIHTLNNETFKGLKMLEVLDLSQNLIQVLPLPLLKVINTKVLKNFDVEDNRLKVMPDQFFSELPDIPYVYLSKNPWVCNCKVQYLSGWLEDQGHNVYVHTGPSKVVNDPESVVCDSPRRLKLRVIMDLTEDDYCPSSPLGDIDAIETPAPTTAISTILPTIYALTMPTHSQTTMPTTLSQTTTPTQTHTTTTDTFSFLTFQVTTIPTPTSTSSPPSTPLSTTPTAHHPSMTDPPWTTEQSLTADYVGLESRIQERPVVFYCWWLFIGYLFLCVLLALWLCIIFLWSLRAYLRVYLPLARKNQEQRRNTLRLLGYHDRQIQDREGNVENAGWTGKVGDRAGAISLPLEGAGGVQAMFRSVLFVDRPRDRKEGQGEEECERVKSERTDGPATSQGARRAEIAGGEEREVHRKTVIKLISREEEIRGWSHVAMSEKDNPGNQNELEESVRQGWSESNRRASELKKRYSLILREERVEGEEQDSRSRESSFWNEWVVGEWMLRDRGGEGAGGDTGEEDWWSLMPLIARSTDPVSRGGDSSTATSVMTSETQL</sequence>
<dbReference type="AlphaFoldDB" id="A0A9Q1DU76"/>
<evidence type="ECO:0000256" key="4">
    <source>
        <dbReference type="SAM" id="MobiDB-lite"/>
    </source>
</evidence>
<dbReference type="PANTHER" id="PTHR24366">
    <property type="entry name" value="IG(IMMUNOGLOBULIN) AND LRR(LEUCINE RICH REPEAT) DOMAINS"/>
    <property type="match status" value="1"/>
</dbReference>
<feature type="region of interest" description="Disordered" evidence="4">
    <location>
        <begin position="646"/>
        <end position="676"/>
    </location>
</feature>